<gene>
    <name evidence="2" type="ORF">THAOC_06963</name>
</gene>
<protein>
    <submittedName>
        <fullName evidence="2">Uncharacterized protein</fullName>
    </submittedName>
</protein>
<feature type="compositionally biased region" description="Basic and acidic residues" evidence="1">
    <location>
        <begin position="197"/>
        <end position="222"/>
    </location>
</feature>
<keyword evidence="3" id="KW-1185">Reference proteome</keyword>
<reference evidence="2 3" key="1">
    <citation type="journal article" date="2012" name="Genome Biol.">
        <title>Genome and low-iron response of an oceanic diatom adapted to chronic iron limitation.</title>
        <authorList>
            <person name="Lommer M."/>
            <person name="Specht M."/>
            <person name="Roy A.S."/>
            <person name="Kraemer L."/>
            <person name="Andreson R."/>
            <person name="Gutowska M.A."/>
            <person name="Wolf J."/>
            <person name="Bergner S.V."/>
            <person name="Schilhabel M.B."/>
            <person name="Klostermeier U.C."/>
            <person name="Beiko R.G."/>
            <person name="Rosenstiel P."/>
            <person name="Hippler M."/>
            <person name="Laroche J."/>
        </authorList>
    </citation>
    <scope>NUCLEOTIDE SEQUENCE [LARGE SCALE GENOMIC DNA]</scope>
    <source>
        <strain evidence="2 3">CCMP1005</strain>
    </source>
</reference>
<feature type="compositionally biased region" description="Low complexity" evidence="1">
    <location>
        <begin position="339"/>
        <end position="373"/>
    </location>
</feature>
<dbReference type="EMBL" id="AGNL01007039">
    <property type="protein sequence ID" value="EJK71584.1"/>
    <property type="molecule type" value="Genomic_DNA"/>
</dbReference>
<feature type="region of interest" description="Disordered" evidence="1">
    <location>
        <begin position="648"/>
        <end position="693"/>
    </location>
</feature>
<comment type="caution">
    <text evidence="2">The sequence shown here is derived from an EMBL/GenBank/DDBJ whole genome shotgun (WGS) entry which is preliminary data.</text>
</comment>
<dbReference type="AlphaFoldDB" id="K0T362"/>
<feature type="compositionally biased region" description="Basic and acidic residues" evidence="1">
    <location>
        <begin position="509"/>
        <end position="569"/>
    </location>
</feature>
<proteinExistence type="predicted"/>
<feature type="compositionally biased region" description="Low complexity" evidence="1">
    <location>
        <begin position="309"/>
        <end position="331"/>
    </location>
</feature>
<feature type="compositionally biased region" description="Gly residues" evidence="1">
    <location>
        <begin position="116"/>
        <end position="126"/>
    </location>
</feature>
<dbReference type="OMA" id="MRASSWR"/>
<dbReference type="Proteomes" id="UP000266841">
    <property type="component" value="Unassembled WGS sequence"/>
</dbReference>
<feature type="compositionally biased region" description="Basic and acidic residues" evidence="1">
    <location>
        <begin position="127"/>
        <end position="153"/>
    </location>
</feature>
<feature type="compositionally biased region" description="Basic and acidic residues" evidence="1">
    <location>
        <begin position="239"/>
        <end position="254"/>
    </location>
</feature>
<feature type="compositionally biased region" description="Low complexity" evidence="1">
    <location>
        <begin position="258"/>
        <end position="271"/>
    </location>
</feature>
<feature type="compositionally biased region" description="Low complexity" evidence="1">
    <location>
        <begin position="621"/>
        <end position="632"/>
    </location>
</feature>
<feature type="compositionally biased region" description="Basic and acidic residues" evidence="1">
    <location>
        <begin position="69"/>
        <end position="86"/>
    </location>
</feature>
<organism evidence="2 3">
    <name type="scientific">Thalassiosira oceanica</name>
    <name type="common">Marine diatom</name>
    <dbReference type="NCBI Taxonomy" id="159749"/>
    <lineage>
        <taxon>Eukaryota</taxon>
        <taxon>Sar</taxon>
        <taxon>Stramenopiles</taxon>
        <taxon>Ochrophyta</taxon>
        <taxon>Bacillariophyta</taxon>
        <taxon>Coscinodiscophyceae</taxon>
        <taxon>Thalassiosirophycidae</taxon>
        <taxon>Thalassiosirales</taxon>
        <taxon>Thalassiosiraceae</taxon>
        <taxon>Thalassiosira</taxon>
    </lineage>
</organism>
<feature type="region of interest" description="Disordered" evidence="1">
    <location>
        <begin position="597"/>
        <end position="636"/>
    </location>
</feature>
<evidence type="ECO:0000313" key="3">
    <source>
        <dbReference type="Proteomes" id="UP000266841"/>
    </source>
</evidence>
<feature type="region of interest" description="Disordered" evidence="1">
    <location>
        <begin position="44"/>
        <end position="447"/>
    </location>
</feature>
<feature type="compositionally biased region" description="Basic and acidic residues" evidence="1">
    <location>
        <begin position="661"/>
        <end position="674"/>
    </location>
</feature>
<sequence>MVLLASVFPTLASIGCSLESLGGLLRFEMVRVEEAWARRQLHRTKGGGGIGMNPNLDGVTDCRGPASPEDDRRRSHNNHPREHDSRYAPSRPARPPPVYSLELQRNDTNVSSLTGLAGGPRPGAGGGRDDYHNSRYNRIDSFAERRPDARNSPRDPSGPIDDRSGRGAGGAVDASRGSRAYAWGSRRSRSMSPGGYRRGDYRSNRDVDYRRPPWEPRDDFSRSRGRAGGRGDEPPSMDRGQDRDRDYMAARWDESEGGDAATVTAASTAAGARDEVRSATAKTVIDRVRGKGAPVPARDRTRRRRAPAGRRAVPGDAVATARPGSGAGPTAARRRASGRGDAAAAARRARATTTGQTRRGTTRSATSRAGRAPWWATVRGPEEGLATGRRGLPRLPGLVAAPSRRARRRPVGRRDQDRAQRAPVPRVGPDRGGHLRARRAGAAEAESGLLRADARPVRHAVRPLLPGVRVPGPVPVRLHEEARLPAVPDVLRPRLREAAARGAGLPARLRPDPHRPEAGEHPAVDERGDDVPLVGRRDPARAREHQGEGDRLRGRDVRQREEEHHRQHEAVPGAGGDPGLGLELPLRPVVGRLHHLGAVRGRAPVRHARQRGASRPDRTRGGSVPQGPPGQVDQLARGRVLRLAGVAQDRRRAVVPQHRARPGDEADRRADLRARPPVGPGEVAPVASHDRPA</sequence>
<accession>K0T362</accession>
<evidence type="ECO:0000313" key="2">
    <source>
        <dbReference type="EMBL" id="EJK71584.1"/>
    </source>
</evidence>
<feature type="region of interest" description="Disordered" evidence="1">
    <location>
        <begin position="502"/>
        <end position="583"/>
    </location>
</feature>
<name>K0T362_THAOC</name>
<feature type="compositionally biased region" description="Basic residues" evidence="1">
    <location>
        <begin position="597"/>
        <end position="612"/>
    </location>
</feature>
<evidence type="ECO:0000256" key="1">
    <source>
        <dbReference type="SAM" id="MobiDB-lite"/>
    </source>
</evidence>